<protein>
    <submittedName>
        <fullName evidence="1">Prepilin-type N-terminal cleavage/methylation domain-containing protein</fullName>
    </submittedName>
</protein>
<evidence type="ECO:0000313" key="2">
    <source>
        <dbReference type="Proteomes" id="UP001605261"/>
    </source>
</evidence>
<dbReference type="EMBL" id="JBHGCJ010000009">
    <property type="protein sequence ID" value="MFG6110046.1"/>
    <property type="molecule type" value="Genomic_DNA"/>
</dbReference>
<organism evidence="1 2">
    <name type="scientific">Stenotrophomonas nematodicola</name>
    <dbReference type="NCBI Taxonomy" id="2656746"/>
    <lineage>
        <taxon>Bacteria</taxon>
        <taxon>Pseudomonadati</taxon>
        <taxon>Pseudomonadota</taxon>
        <taxon>Gammaproteobacteria</taxon>
        <taxon>Lysobacterales</taxon>
        <taxon>Lysobacteraceae</taxon>
        <taxon>Stenotrophomonas</taxon>
    </lineage>
</organism>
<evidence type="ECO:0000313" key="1">
    <source>
        <dbReference type="EMBL" id="MFG6110046.1"/>
    </source>
</evidence>
<dbReference type="RefSeq" id="WP_394163825.1">
    <property type="nucleotide sequence ID" value="NZ_JBHGCJ010000009.1"/>
</dbReference>
<name>A0ABW7D0R8_9GAMM</name>
<dbReference type="InterPro" id="IPR045584">
    <property type="entry name" value="Pilin-like"/>
</dbReference>
<gene>
    <name evidence="1" type="ORF">ACEU0G_004072</name>
</gene>
<keyword evidence="2" id="KW-1185">Reference proteome</keyword>
<dbReference type="InterPro" id="IPR012902">
    <property type="entry name" value="N_methyl_site"/>
</dbReference>
<dbReference type="SUPFAM" id="SSF54523">
    <property type="entry name" value="Pili subunits"/>
    <property type="match status" value="1"/>
</dbReference>
<reference evidence="1 2" key="1">
    <citation type="submission" date="2024-09" db="EMBL/GenBank/DDBJ databases">
        <authorList>
            <consortium name="All-Russian atlas of soil microorganisms"/>
            <consortium name="as a basis for the search for new antimicrobial producers and enzymes with unique properties"/>
            <person name="Sokolova E.A."/>
            <person name="Voronina E.N."/>
        </authorList>
    </citation>
    <scope>NUCLEOTIDE SEQUENCE [LARGE SCALE GENOMIC DNA]</scope>
    <source>
        <strain evidence="1 2">AF-22b-331.1</strain>
    </source>
</reference>
<proteinExistence type="predicted"/>
<accession>A0ABW7D0R8</accession>
<dbReference type="NCBIfam" id="TIGR02532">
    <property type="entry name" value="IV_pilin_GFxxxE"/>
    <property type="match status" value="1"/>
</dbReference>
<sequence>MTRIGLRGARGFTLIEVLLATALLVGGLALAFATVRSAMAISQRGERMVAQNERMRAVEGFLRRRLSMAMLTATTPPDPTREPVYFQGQAQGMLFVSDLPGYLGRGGPYVHDLQVRGSDGAQRLELALTLVQNGERIEENPVRPPEVLADGLREVRFRYRGIDPRNGELGDWQDTWEDTRRLPSLVSITVTPQQGQAWPPMVAALPQQRGARP</sequence>
<comment type="caution">
    <text evidence="1">The sequence shown here is derived from an EMBL/GenBank/DDBJ whole genome shotgun (WGS) entry which is preliminary data.</text>
</comment>
<dbReference type="Proteomes" id="UP001605261">
    <property type="component" value="Unassembled WGS sequence"/>
</dbReference>